<gene>
    <name evidence="3" type="ORF">QBC42DRAFT_267528</name>
</gene>
<evidence type="ECO:0000256" key="2">
    <source>
        <dbReference type="SAM" id="MobiDB-lite"/>
    </source>
</evidence>
<dbReference type="Proteomes" id="UP001321749">
    <property type="component" value="Unassembled WGS sequence"/>
</dbReference>
<feature type="coiled-coil region" evidence="1">
    <location>
        <begin position="492"/>
        <end position="519"/>
    </location>
</feature>
<reference evidence="3" key="1">
    <citation type="journal article" date="2023" name="Mol. Phylogenet. Evol.">
        <title>Genome-scale phylogeny and comparative genomics of the fungal order Sordariales.</title>
        <authorList>
            <person name="Hensen N."/>
            <person name="Bonometti L."/>
            <person name="Westerberg I."/>
            <person name="Brannstrom I.O."/>
            <person name="Guillou S."/>
            <person name="Cros-Aarteil S."/>
            <person name="Calhoun S."/>
            <person name="Haridas S."/>
            <person name="Kuo A."/>
            <person name="Mondo S."/>
            <person name="Pangilinan J."/>
            <person name="Riley R."/>
            <person name="LaButti K."/>
            <person name="Andreopoulos B."/>
            <person name="Lipzen A."/>
            <person name="Chen C."/>
            <person name="Yan M."/>
            <person name="Daum C."/>
            <person name="Ng V."/>
            <person name="Clum A."/>
            <person name="Steindorff A."/>
            <person name="Ohm R.A."/>
            <person name="Martin F."/>
            <person name="Silar P."/>
            <person name="Natvig D.O."/>
            <person name="Lalanne C."/>
            <person name="Gautier V."/>
            <person name="Ament-Velasquez S.L."/>
            <person name="Kruys A."/>
            <person name="Hutchinson M.I."/>
            <person name="Powell A.J."/>
            <person name="Barry K."/>
            <person name="Miller A.N."/>
            <person name="Grigoriev I.V."/>
            <person name="Debuchy R."/>
            <person name="Gladieux P."/>
            <person name="Hiltunen Thoren M."/>
            <person name="Johannesson H."/>
        </authorList>
    </citation>
    <scope>NUCLEOTIDE SEQUENCE</scope>
    <source>
        <strain evidence="3">PSN324</strain>
    </source>
</reference>
<comment type="caution">
    <text evidence="3">The sequence shown here is derived from an EMBL/GenBank/DDBJ whole genome shotgun (WGS) entry which is preliminary data.</text>
</comment>
<name>A0AAV9HP80_9PEZI</name>
<keyword evidence="4" id="KW-1185">Reference proteome</keyword>
<feature type="coiled-coil region" evidence="1">
    <location>
        <begin position="421"/>
        <end position="448"/>
    </location>
</feature>
<feature type="region of interest" description="Disordered" evidence="2">
    <location>
        <begin position="67"/>
        <end position="89"/>
    </location>
</feature>
<sequence>MPLRRFLNNLNKELQDAANAFNNNGAGAGRGYNNYGQPAPTPVNNGIQSLIGGFSSLVPQASSQYQQSQPLAHQISPTPTPCPRTTPQPNHADWLTLPNFPDFHVCPSCFNALIRPTPFAGYFTPKPPSPTPVRCDLSRFWVRVAGALLLLNQDRRLDISLLPRVAVIRAQDGPCPNSQLANEGVPLVAQQRVWYTLRDPHTGAELLSGWTVCAECVINIQNCCPSISTAFGLAQPLGQPPVPQQPGQPPQQWQSTCALVPSELYDDPRTMAIIQQLGACVALASTTGQANMNILVTWLRTNLPPPRVPGQGSGPGQAQAQAANGLCPRSFPSTTLKCHTIPSMLDFTVCEQCYAEVIRRDADKGVQMAMQFDKQPRVIPGQGFTCQLYSPRMRGVWKEACLLPTGSDYLRQKVSERLTHQRNLEIKKAQLQQQAAQLRIQAQTQEHLALNAFRLSANTANNNIMLAGVGVTYRIDANTVGIPNGVPDFSQTQQMNNQAAMLKMQAAQAEDQIRLAEDEWKRFWE</sequence>
<dbReference type="AlphaFoldDB" id="A0AAV9HP80"/>
<dbReference type="EMBL" id="MU864970">
    <property type="protein sequence ID" value="KAK4462581.1"/>
    <property type="molecule type" value="Genomic_DNA"/>
</dbReference>
<protein>
    <submittedName>
        <fullName evidence="3">Uncharacterized protein</fullName>
    </submittedName>
</protein>
<keyword evidence="1" id="KW-0175">Coiled coil</keyword>
<accession>A0AAV9HP80</accession>
<proteinExistence type="predicted"/>
<organism evidence="3 4">
    <name type="scientific">Cladorrhinum samala</name>
    <dbReference type="NCBI Taxonomy" id="585594"/>
    <lineage>
        <taxon>Eukaryota</taxon>
        <taxon>Fungi</taxon>
        <taxon>Dikarya</taxon>
        <taxon>Ascomycota</taxon>
        <taxon>Pezizomycotina</taxon>
        <taxon>Sordariomycetes</taxon>
        <taxon>Sordariomycetidae</taxon>
        <taxon>Sordariales</taxon>
        <taxon>Podosporaceae</taxon>
        <taxon>Cladorrhinum</taxon>
    </lineage>
</organism>
<evidence type="ECO:0000313" key="4">
    <source>
        <dbReference type="Proteomes" id="UP001321749"/>
    </source>
</evidence>
<evidence type="ECO:0000313" key="3">
    <source>
        <dbReference type="EMBL" id="KAK4462581.1"/>
    </source>
</evidence>
<evidence type="ECO:0000256" key="1">
    <source>
        <dbReference type="SAM" id="Coils"/>
    </source>
</evidence>
<reference evidence="3" key="2">
    <citation type="submission" date="2023-06" db="EMBL/GenBank/DDBJ databases">
        <authorList>
            <consortium name="Lawrence Berkeley National Laboratory"/>
            <person name="Mondo S.J."/>
            <person name="Hensen N."/>
            <person name="Bonometti L."/>
            <person name="Westerberg I."/>
            <person name="Brannstrom I.O."/>
            <person name="Guillou S."/>
            <person name="Cros-Aarteil S."/>
            <person name="Calhoun S."/>
            <person name="Haridas S."/>
            <person name="Kuo A."/>
            <person name="Pangilinan J."/>
            <person name="Riley R."/>
            <person name="Labutti K."/>
            <person name="Andreopoulos B."/>
            <person name="Lipzen A."/>
            <person name="Chen C."/>
            <person name="Yanf M."/>
            <person name="Daum C."/>
            <person name="Ng V."/>
            <person name="Clum A."/>
            <person name="Steindorff A."/>
            <person name="Ohm R."/>
            <person name="Martin F."/>
            <person name="Silar P."/>
            <person name="Natvig D."/>
            <person name="Lalanne C."/>
            <person name="Gautier V."/>
            <person name="Ament-Velasquez S.L."/>
            <person name="Kruys A."/>
            <person name="Hutchinson M.I."/>
            <person name="Powell A.J."/>
            <person name="Barry K."/>
            <person name="Miller A.N."/>
            <person name="Grigoriev I.V."/>
            <person name="Debuchy R."/>
            <person name="Gladieux P."/>
            <person name="Thoren M.H."/>
            <person name="Johannesson H."/>
        </authorList>
    </citation>
    <scope>NUCLEOTIDE SEQUENCE</scope>
    <source>
        <strain evidence="3">PSN324</strain>
    </source>
</reference>